<name>A0A366HGP4_9BURK</name>
<proteinExistence type="inferred from homology"/>
<evidence type="ECO:0000256" key="7">
    <source>
        <dbReference type="ARBA" id="ARBA00023136"/>
    </source>
</evidence>
<dbReference type="RefSeq" id="WP_113932061.1">
    <property type="nucleotide sequence ID" value="NZ_JACCEU010000002.1"/>
</dbReference>
<keyword evidence="7 9" id="KW-0472">Membrane</keyword>
<evidence type="ECO:0000256" key="3">
    <source>
        <dbReference type="ARBA" id="ARBA00022475"/>
    </source>
</evidence>
<dbReference type="CDD" id="cd06582">
    <property type="entry name" value="TM_PBP1_LivH_like"/>
    <property type="match status" value="1"/>
</dbReference>
<dbReference type="Proteomes" id="UP000253628">
    <property type="component" value="Unassembled WGS sequence"/>
</dbReference>
<feature type="transmembrane region" description="Helical" evidence="9">
    <location>
        <begin position="6"/>
        <end position="26"/>
    </location>
</feature>
<evidence type="ECO:0000313" key="11">
    <source>
        <dbReference type="Proteomes" id="UP000253628"/>
    </source>
</evidence>
<feature type="transmembrane region" description="Helical" evidence="9">
    <location>
        <begin position="174"/>
        <end position="196"/>
    </location>
</feature>
<feature type="transmembrane region" description="Helical" evidence="9">
    <location>
        <begin position="33"/>
        <end position="52"/>
    </location>
</feature>
<evidence type="ECO:0000256" key="6">
    <source>
        <dbReference type="ARBA" id="ARBA00022989"/>
    </source>
</evidence>
<keyword evidence="6 9" id="KW-1133">Transmembrane helix</keyword>
<keyword evidence="2" id="KW-0813">Transport</keyword>
<dbReference type="GO" id="GO:0022857">
    <property type="term" value="F:transmembrane transporter activity"/>
    <property type="evidence" value="ECO:0007669"/>
    <property type="project" value="InterPro"/>
</dbReference>
<feature type="transmembrane region" description="Helical" evidence="9">
    <location>
        <begin position="265"/>
        <end position="286"/>
    </location>
</feature>
<feature type="transmembrane region" description="Helical" evidence="9">
    <location>
        <begin position="100"/>
        <end position="121"/>
    </location>
</feature>
<evidence type="ECO:0000256" key="5">
    <source>
        <dbReference type="ARBA" id="ARBA00022970"/>
    </source>
</evidence>
<accession>A0A366HGP4</accession>
<feature type="transmembrane region" description="Helical" evidence="9">
    <location>
        <begin position="141"/>
        <end position="162"/>
    </location>
</feature>
<dbReference type="PANTHER" id="PTHR11795:SF445">
    <property type="entry name" value="AMINO ACID ABC TRANSPORTER PERMEASE PROTEIN"/>
    <property type="match status" value="1"/>
</dbReference>
<dbReference type="Pfam" id="PF02653">
    <property type="entry name" value="BPD_transp_2"/>
    <property type="match status" value="1"/>
</dbReference>
<keyword evidence="5" id="KW-0029">Amino-acid transport</keyword>
<gene>
    <name evidence="10" type="ORF">DFR37_102193</name>
</gene>
<comment type="caution">
    <text evidence="10">The sequence shown here is derived from an EMBL/GenBank/DDBJ whole genome shotgun (WGS) entry which is preliminary data.</text>
</comment>
<organism evidence="10 11">
    <name type="scientific">Eoetvoesiella caeni</name>
    <dbReference type="NCBI Taxonomy" id="645616"/>
    <lineage>
        <taxon>Bacteria</taxon>
        <taxon>Pseudomonadati</taxon>
        <taxon>Pseudomonadota</taxon>
        <taxon>Betaproteobacteria</taxon>
        <taxon>Burkholderiales</taxon>
        <taxon>Alcaligenaceae</taxon>
        <taxon>Eoetvoesiella</taxon>
    </lineage>
</organism>
<dbReference type="GO" id="GO:0005886">
    <property type="term" value="C:plasma membrane"/>
    <property type="evidence" value="ECO:0007669"/>
    <property type="project" value="UniProtKB-SubCell"/>
</dbReference>
<keyword evidence="11" id="KW-1185">Reference proteome</keyword>
<feature type="transmembrane region" description="Helical" evidence="9">
    <location>
        <begin position="58"/>
        <end position="79"/>
    </location>
</feature>
<evidence type="ECO:0000256" key="1">
    <source>
        <dbReference type="ARBA" id="ARBA00004651"/>
    </source>
</evidence>
<feature type="transmembrane region" description="Helical" evidence="9">
    <location>
        <begin position="202"/>
        <end position="224"/>
    </location>
</feature>
<dbReference type="EMBL" id="QNRQ01000002">
    <property type="protein sequence ID" value="RBP41814.1"/>
    <property type="molecule type" value="Genomic_DNA"/>
</dbReference>
<dbReference type="InterPro" id="IPR001851">
    <property type="entry name" value="ABC_transp_permease"/>
</dbReference>
<dbReference type="AlphaFoldDB" id="A0A366HGP4"/>
<keyword evidence="3" id="KW-1003">Cell membrane</keyword>
<evidence type="ECO:0000256" key="2">
    <source>
        <dbReference type="ARBA" id="ARBA00022448"/>
    </source>
</evidence>
<evidence type="ECO:0000313" key="10">
    <source>
        <dbReference type="EMBL" id="RBP41814.1"/>
    </source>
</evidence>
<reference evidence="10 11" key="1">
    <citation type="submission" date="2018-06" db="EMBL/GenBank/DDBJ databases">
        <title>Genomic Encyclopedia of Type Strains, Phase IV (KMG-IV): sequencing the most valuable type-strain genomes for metagenomic binning, comparative biology and taxonomic classification.</title>
        <authorList>
            <person name="Goeker M."/>
        </authorList>
    </citation>
    <scope>NUCLEOTIDE SEQUENCE [LARGE SCALE GENOMIC DNA]</scope>
    <source>
        <strain evidence="10 11">DSM 25520</strain>
    </source>
</reference>
<dbReference type="GO" id="GO:0006865">
    <property type="term" value="P:amino acid transport"/>
    <property type="evidence" value="ECO:0007669"/>
    <property type="project" value="UniProtKB-KW"/>
</dbReference>
<comment type="similarity">
    <text evidence="8">Belongs to the binding-protein-dependent transport system permease family. LivHM subfamily.</text>
</comment>
<dbReference type="PANTHER" id="PTHR11795">
    <property type="entry name" value="BRANCHED-CHAIN AMINO ACID TRANSPORT SYSTEM PERMEASE PROTEIN LIVH"/>
    <property type="match status" value="1"/>
</dbReference>
<evidence type="ECO:0000256" key="8">
    <source>
        <dbReference type="ARBA" id="ARBA00037998"/>
    </source>
</evidence>
<dbReference type="InterPro" id="IPR052157">
    <property type="entry name" value="BCAA_transport_permease"/>
</dbReference>
<keyword evidence="4 9" id="KW-0812">Transmembrane</keyword>
<sequence>MPITDALIFGLTLGGAYALVALGLNLQYGVARILNLAYGEMLIAAALAALVLFTRMGISPLISTVLLAPIAAALGAVLYRYAFLPLVRRARSRDELEADSILSTFGLLFVIQGIMLALFGGNYLSYSFLSVPIDFLGTTIAANRLLVLGVAVVLSGLLYLLLTRTRVGTALRAVAVNPAAAPLVGINVISIAMLGFALGTALVAMAGVLISMFSTFNATMGVLFTMKALIVVIMGGVGNFAGCVVAALLLGVVESFVSAYVDPGLTLAANYAIFLLVLIFKPAGLFGRVAR</sequence>
<evidence type="ECO:0000256" key="9">
    <source>
        <dbReference type="SAM" id="Phobius"/>
    </source>
</evidence>
<protein>
    <submittedName>
        <fullName evidence="10">Amino acid/amide ABC transporter membrane protein 1 (HAAT family)</fullName>
    </submittedName>
</protein>
<feature type="transmembrane region" description="Helical" evidence="9">
    <location>
        <begin position="231"/>
        <end position="253"/>
    </location>
</feature>
<dbReference type="OrthoDB" id="9807115at2"/>
<evidence type="ECO:0000256" key="4">
    <source>
        <dbReference type="ARBA" id="ARBA00022692"/>
    </source>
</evidence>
<comment type="subcellular location">
    <subcellularLocation>
        <location evidence="1">Cell membrane</location>
        <topology evidence="1">Multi-pass membrane protein</topology>
    </subcellularLocation>
</comment>